<accession>A0A7W8GH78</accession>
<name>A0A7W8GH78_9DEIO</name>
<comment type="caution">
    <text evidence="1">The sequence shown here is derived from an EMBL/GenBank/DDBJ whole genome shotgun (WGS) entry which is preliminary data.</text>
</comment>
<gene>
    <name evidence="1" type="ORF">HNQ09_002626</name>
</gene>
<dbReference type="Proteomes" id="UP000525389">
    <property type="component" value="Unassembled WGS sequence"/>
</dbReference>
<keyword evidence="2" id="KW-1185">Reference proteome</keyword>
<reference evidence="1 2" key="1">
    <citation type="submission" date="2020-08" db="EMBL/GenBank/DDBJ databases">
        <title>Genomic Encyclopedia of Type Strains, Phase IV (KMG-IV): sequencing the most valuable type-strain genomes for metagenomic binning, comparative biology and taxonomic classification.</title>
        <authorList>
            <person name="Goeker M."/>
        </authorList>
    </citation>
    <scope>NUCLEOTIDE SEQUENCE [LARGE SCALE GENOMIC DNA]</scope>
    <source>
        <strain evidence="1 2">DSM 101791</strain>
    </source>
</reference>
<dbReference type="RefSeq" id="WP_184029955.1">
    <property type="nucleotide sequence ID" value="NZ_JACHFN010000009.1"/>
</dbReference>
<organism evidence="1 2">
    <name type="scientific">Deinococcus budaensis</name>
    <dbReference type="NCBI Taxonomy" id="1665626"/>
    <lineage>
        <taxon>Bacteria</taxon>
        <taxon>Thermotogati</taxon>
        <taxon>Deinococcota</taxon>
        <taxon>Deinococci</taxon>
        <taxon>Deinococcales</taxon>
        <taxon>Deinococcaceae</taxon>
        <taxon>Deinococcus</taxon>
    </lineage>
</organism>
<evidence type="ECO:0000313" key="2">
    <source>
        <dbReference type="Proteomes" id="UP000525389"/>
    </source>
</evidence>
<evidence type="ECO:0000313" key="1">
    <source>
        <dbReference type="EMBL" id="MBB5235178.1"/>
    </source>
</evidence>
<dbReference type="AlphaFoldDB" id="A0A7W8GH78"/>
<sequence length="143" mass="15496">MRSLATFRALLGRADSSGADADQPTQLHLRLTIPTLPQPAWTGMLTADVGFVPPNVYLKLSELEALATHVSGIAAQTLDPALTFHALLRELPGDFTPRQLAAAPQRAALATTLDRLTVLLDILLDLYQQHTALRRELLALLPS</sequence>
<protein>
    <submittedName>
        <fullName evidence="1">Uncharacterized protein</fullName>
    </submittedName>
</protein>
<proteinExistence type="predicted"/>
<dbReference type="EMBL" id="JACHFN010000009">
    <property type="protein sequence ID" value="MBB5235178.1"/>
    <property type="molecule type" value="Genomic_DNA"/>
</dbReference>